<sequence length="194" mass="23018">MAKYSYELKKKIVEEYLCGKTSYQALAMKYQIEKSVLRLWISNYKNYGDEGLMRSRNNRAYSVEFKLEAITRYETSECSYRQLALELGLTNPSMIVNWRRQYREKGIEGLLPHKRGRPVTKKNDHNQPPKTVKKSESIDASTREALENRIKELEAENRKLTIQKMFWEQLRSLEKEEAMNKRRRLSPNSENNSN</sequence>
<dbReference type="GO" id="GO:0004803">
    <property type="term" value="F:transposase activity"/>
    <property type="evidence" value="ECO:0007669"/>
    <property type="project" value="InterPro"/>
</dbReference>
<evidence type="ECO:0000313" key="6">
    <source>
        <dbReference type="Proteomes" id="UP000377798"/>
    </source>
</evidence>
<dbReference type="InterPro" id="IPR055247">
    <property type="entry name" value="InsJ-like_HTH"/>
</dbReference>
<dbReference type="RefSeq" id="WP_009431028.1">
    <property type="nucleotide sequence ID" value="NZ_CAACYI010000001.1"/>
</dbReference>
<keyword evidence="2" id="KW-0175">Coiled coil</keyword>
<comment type="similarity">
    <text evidence="1">Belongs to the IS150/IS1296 orfA family.</text>
</comment>
<gene>
    <name evidence="5" type="ORF">NCTC13150_00489</name>
</gene>
<dbReference type="Pfam" id="PF01527">
    <property type="entry name" value="HTH_Tnp_1"/>
    <property type="match status" value="1"/>
</dbReference>
<dbReference type="Gene3D" id="1.10.10.10">
    <property type="entry name" value="Winged helix-like DNA-binding domain superfamily/Winged helix DNA-binding domain"/>
    <property type="match status" value="2"/>
</dbReference>
<dbReference type="PANTHER" id="PTHR33795">
    <property type="entry name" value="INSERTION ELEMENT IS150 PROTEIN INSJ"/>
    <property type="match status" value="1"/>
</dbReference>
<dbReference type="EMBL" id="CAACYI010000001">
    <property type="protein sequence ID" value="VFB15979.1"/>
    <property type="molecule type" value="Genomic_DNA"/>
</dbReference>
<protein>
    <submittedName>
        <fullName evidence="5">Transposase</fullName>
    </submittedName>
</protein>
<feature type="coiled-coil region" evidence="2">
    <location>
        <begin position="143"/>
        <end position="170"/>
    </location>
</feature>
<dbReference type="GO" id="GO:0006313">
    <property type="term" value="P:DNA transposition"/>
    <property type="evidence" value="ECO:0007669"/>
    <property type="project" value="InterPro"/>
</dbReference>
<proteinExistence type="inferred from homology"/>
<dbReference type="Pfam" id="PF13518">
    <property type="entry name" value="HTH_28"/>
    <property type="match status" value="1"/>
</dbReference>
<keyword evidence="6" id="KW-1185">Reference proteome</keyword>
<dbReference type="InterPro" id="IPR002514">
    <property type="entry name" value="Transposase_8"/>
</dbReference>
<dbReference type="SUPFAM" id="SSF48295">
    <property type="entry name" value="TrpR-like"/>
    <property type="match status" value="1"/>
</dbReference>
<dbReference type="InterPro" id="IPR052057">
    <property type="entry name" value="IS150/IS1296_orfA-like"/>
</dbReference>
<comment type="caution">
    <text evidence="5">The sequence shown here is derived from an EMBL/GenBank/DDBJ whole genome shotgun (WGS) entry which is preliminary data.</text>
</comment>
<reference evidence="5 6" key="1">
    <citation type="submission" date="2019-02" db="EMBL/GenBank/DDBJ databases">
        <authorList>
            <consortium name="Pathogen Informatics"/>
        </authorList>
    </citation>
    <scope>NUCLEOTIDE SEQUENCE [LARGE SCALE GENOMIC DNA]</scope>
    <source>
        <strain evidence="5 6">3012STDY7089603</strain>
    </source>
</reference>
<dbReference type="GO" id="GO:0043565">
    <property type="term" value="F:sequence-specific DNA binding"/>
    <property type="evidence" value="ECO:0007669"/>
    <property type="project" value="InterPro"/>
</dbReference>
<dbReference type="Proteomes" id="UP000377798">
    <property type="component" value="Unassembled WGS sequence"/>
</dbReference>
<feature type="domain" description="Insertion element IS150 protein InsJ-like helix-turn-helix" evidence="4">
    <location>
        <begin position="65"/>
        <end position="117"/>
    </location>
</feature>
<evidence type="ECO:0000259" key="4">
    <source>
        <dbReference type="Pfam" id="PF13518"/>
    </source>
</evidence>
<evidence type="ECO:0000256" key="2">
    <source>
        <dbReference type="SAM" id="Coils"/>
    </source>
</evidence>
<evidence type="ECO:0000256" key="3">
    <source>
        <dbReference type="SAM" id="MobiDB-lite"/>
    </source>
</evidence>
<evidence type="ECO:0000256" key="1">
    <source>
        <dbReference type="ARBA" id="ARBA00038232"/>
    </source>
</evidence>
<evidence type="ECO:0000313" key="5">
    <source>
        <dbReference type="EMBL" id="VFB15979.1"/>
    </source>
</evidence>
<dbReference type="PANTHER" id="PTHR33795:SF1">
    <property type="entry name" value="INSERTION ELEMENT IS150 PROTEIN INSJ"/>
    <property type="match status" value="1"/>
</dbReference>
<feature type="compositionally biased region" description="Basic and acidic residues" evidence="3">
    <location>
        <begin position="121"/>
        <end position="139"/>
    </location>
</feature>
<dbReference type="InterPro" id="IPR036388">
    <property type="entry name" value="WH-like_DNA-bd_sf"/>
</dbReference>
<accession>A0A8H2M3T2</accession>
<organism evidence="5 6">
    <name type="scientific">Urinicoccus massiliensis</name>
    <dbReference type="NCBI Taxonomy" id="1723382"/>
    <lineage>
        <taxon>Bacteria</taxon>
        <taxon>Bacillati</taxon>
        <taxon>Bacillota</taxon>
        <taxon>Tissierellia</taxon>
        <taxon>Tissierellales</taxon>
        <taxon>Peptoniphilaceae</taxon>
        <taxon>Urinicoccus</taxon>
    </lineage>
</organism>
<feature type="region of interest" description="Disordered" evidence="3">
    <location>
        <begin position="112"/>
        <end position="139"/>
    </location>
</feature>
<dbReference type="AlphaFoldDB" id="A0A8H2M3T2"/>
<name>A0A8H2M3T2_9FIRM</name>
<dbReference type="InterPro" id="IPR010921">
    <property type="entry name" value="Trp_repressor/repl_initiator"/>
</dbReference>